<comment type="caution">
    <text evidence="1">The sequence shown here is derived from an EMBL/GenBank/DDBJ whole genome shotgun (WGS) entry which is preliminary data.</text>
</comment>
<proteinExistence type="predicted"/>
<name>A0A834PSG4_MARMO</name>
<reference evidence="1" key="1">
    <citation type="submission" date="2020-08" db="EMBL/GenBank/DDBJ databases">
        <authorList>
            <person name="Shumante A."/>
            <person name="Zimin A.V."/>
            <person name="Puiu D."/>
            <person name="Salzberg S.L."/>
        </authorList>
    </citation>
    <scope>NUCLEOTIDE SEQUENCE</scope>
    <source>
        <strain evidence="1">WC2-LM</strain>
        <tissue evidence="1">Liver</tissue>
    </source>
</reference>
<accession>A0A834PSG4</accession>
<dbReference type="Proteomes" id="UP000662637">
    <property type="component" value="Unassembled WGS sequence"/>
</dbReference>
<evidence type="ECO:0000313" key="1">
    <source>
        <dbReference type="EMBL" id="KAF7464785.1"/>
    </source>
</evidence>
<evidence type="ECO:0000313" key="2">
    <source>
        <dbReference type="Proteomes" id="UP000662637"/>
    </source>
</evidence>
<organism evidence="1 2">
    <name type="scientific">Marmota monax</name>
    <name type="common">Woodchuck</name>
    <dbReference type="NCBI Taxonomy" id="9995"/>
    <lineage>
        <taxon>Eukaryota</taxon>
        <taxon>Metazoa</taxon>
        <taxon>Chordata</taxon>
        <taxon>Craniata</taxon>
        <taxon>Vertebrata</taxon>
        <taxon>Euteleostomi</taxon>
        <taxon>Mammalia</taxon>
        <taxon>Eutheria</taxon>
        <taxon>Euarchontoglires</taxon>
        <taxon>Glires</taxon>
        <taxon>Rodentia</taxon>
        <taxon>Sciuromorpha</taxon>
        <taxon>Sciuridae</taxon>
        <taxon>Xerinae</taxon>
        <taxon>Marmotini</taxon>
        <taxon>Marmota</taxon>
    </lineage>
</organism>
<gene>
    <name evidence="1" type="ORF">GHT09_005771</name>
</gene>
<dbReference type="AlphaFoldDB" id="A0A834PSG4"/>
<dbReference type="EMBL" id="WJEC01007991">
    <property type="protein sequence ID" value="KAF7464785.1"/>
    <property type="molecule type" value="Genomic_DNA"/>
</dbReference>
<sequence>MSWCLRKNTGKRFPPSRMAVHSPDEEVTWAQPSAPYTQQYYCPLLTLRGLLLLPRSRGDQGAGAGVAGPVVPPCLSVTAQGSREQWPSFGLWWSAQPDLVALLPWVSLIHAARTLEDDSAD</sequence>
<protein>
    <submittedName>
        <fullName evidence="1">Uncharacterized protein</fullName>
    </submittedName>
</protein>